<name>A0A8K0WB68_9HYPO</name>
<comment type="caution">
    <text evidence="1">The sequence shown here is derived from an EMBL/GenBank/DDBJ whole genome shotgun (WGS) entry which is preliminary data.</text>
</comment>
<keyword evidence="2" id="KW-1185">Reference proteome</keyword>
<evidence type="ECO:0000313" key="1">
    <source>
        <dbReference type="EMBL" id="KAH7242565.1"/>
    </source>
</evidence>
<sequence length="223" mass="26410">MRYRIVKQTEKYVGMLHLGPCLESVIEYSGRDISGLFQPFLTVPISQRLSRMTINIWSFISRLFKPRWDMTHSEMREDWRDSKIRVEIENRLTEAFPKTSEVLLFHKGRDRRNRKITINVEILEEILIQLMRCKEQYPALKAIGIQQQRDDPSQRTFDDYRFSRLVEVCWVIGVDVYIRGNPRPIRHQLDMPMQPTISSIRGVKAQNAGTDRILDPFTGKWVK</sequence>
<reference evidence="1" key="1">
    <citation type="journal article" date="2021" name="Nat. Commun.">
        <title>Genetic determinants of endophytism in the Arabidopsis root mycobiome.</title>
        <authorList>
            <person name="Mesny F."/>
            <person name="Miyauchi S."/>
            <person name="Thiergart T."/>
            <person name="Pickel B."/>
            <person name="Atanasova L."/>
            <person name="Karlsson M."/>
            <person name="Huettel B."/>
            <person name="Barry K.W."/>
            <person name="Haridas S."/>
            <person name="Chen C."/>
            <person name="Bauer D."/>
            <person name="Andreopoulos W."/>
            <person name="Pangilinan J."/>
            <person name="LaButti K."/>
            <person name="Riley R."/>
            <person name="Lipzen A."/>
            <person name="Clum A."/>
            <person name="Drula E."/>
            <person name="Henrissat B."/>
            <person name="Kohler A."/>
            <person name="Grigoriev I.V."/>
            <person name="Martin F.M."/>
            <person name="Hacquard S."/>
        </authorList>
    </citation>
    <scope>NUCLEOTIDE SEQUENCE</scope>
    <source>
        <strain evidence="1">MPI-SDFR-AT-0068</strain>
    </source>
</reference>
<proteinExistence type="predicted"/>
<protein>
    <submittedName>
        <fullName evidence="1">Uncharacterized protein</fullName>
    </submittedName>
</protein>
<organism evidence="1 2">
    <name type="scientific">Fusarium tricinctum</name>
    <dbReference type="NCBI Taxonomy" id="61284"/>
    <lineage>
        <taxon>Eukaryota</taxon>
        <taxon>Fungi</taxon>
        <taxon>Dikarya</taxon>
        <taxon>Ascomycota</taxon>
        <taxon>Pezizomycotina</taxon>
        <taxon>Sordariomycetes</taxon>
        <taxon>Hypocreomycetidae</taxon>
        <taxon>Hypocreales</taxon>
        <taxon>Nectriaceae</taxon>
        <taxon>Fusarium</taxon>
        <taxon>Fusarium tricinctum species complex</taxon>
    </lineage>
</organism>
<dbReference type="EMBL" id="JAGPXF010000005">
    <property type="protein sequence ID" value="KAH7242565.1"/>
    <property type="molecule type" value="Genomic_DNA"/>
</dbReference>
<dbReference type="OrthoDB" id="3644718at2759"/>
<dbReference type="AlphaFoldDB" id="A0A8K0WB68"/>
<gene>
    <name evidence="1" type="ORF">BKA59DRAFT_481027</name>
</gene>
<accession>A0A8K0WB68</accession>
<evidence type="ECO:0000313" key="2">
    <source>
        <dbReference type="Proteomes" id="UP000813427"/>
    </source>
</evidence>
<dbReference type="Proteomes" id="UP000813427">
    <property type="component" value="Unassembled WGS sequence"/>
</dbReference>